<dbReference type="EMBL" id="JAODUP010000780">
    <property type="protein sequence ID" value="KAK2144173.1"/>
    <property type="molecule type" value="Genomic_DNA"/>
</dbReference>
<feature type="non-terminal residue" evidence="1">
    <location>
        <position position="1"/>
    </location>
</feature>
<comment type="caution">
    <text evidence="1">The sequence shown here is derived from an EMBL/GenBank/DDBJ whole genome shotgun (WGS) entry which is preliminary data.</text>
</comment>
<proteinExistence type="predicted"/>
<accession>A0AAD9MU35</accession>
<name>A0AAD9MU35_9ANNE</name>
<reference evidence="1" key="1">
    <citation type="journal article" date="2023" name="Mol. Biol. Evol.">
        <title>Third-Generation Sequencing Reveals the Adaptive Role of the Epigenome in Three Deep-Sea Polychaetes.</title>
        <authorList>
            <person name="Perez M."/>
            <person name="Aroh O."/>
            <person name="Sun Y."/>
            <person name="Lan Y."/>
            <person name="Juniper S.K."/>
            <person name="Young C.R."/>
            <person name="Angers B."/>
            <person name="Qian P.Y."/>
        </authorList>
    </citation>
    <scope>NUCLEOTIDE SEQUENCE</scope>
    <source>
        <strain evidence="1">P08H-3</strain>
    </source>
</reference>
<organism evidence="1 2">
    <name type="scientific">Paralvinella palmiformis</name>
    <dbReference type="NCBI Taxonomy" id="53620"/>
    <lineage>
        <taxon>Eukaryota</taxon>
        <taxon>Metazoa</taxon>
        <taxon>Spiralia</taxon>
        <taxon>Lophotrochozoa</taxon>
        <taxon>Annelida</taxon>
        <taxon>Polychaeta</taxon>
        <taxon>Sedentaria</taxon>
        <taxon>Canalipalpata</taxon>
        <taxon>Terebellida</taxon>
        <taxon>Terebelliformia</taxon>
        <taxon>Alvinellidae</taxon>
        <taxon>Paralvinella</taxon>
    </lineage>
</organism>
<evidence type="ECO:0000313" key="1">
    <source>
        <dbReference type="EMBL" id="KAK2144173.1"/>
    </source>
</evidence>
<protein>
    <submittedName>
        <fullName evidence="1">Uncharacterized protein</fullName>
    </submittedName>
</protein>
<evidence type="ECO:0000313" key="2">
    <source>
        <dbReference type="Proteomes" id="UP001208570"/>
    </source>
</evidence>
<keyword evidence="2" id="KW-1185">Reference proteome</keyword>
<sequence>HQVASFLPSDPRTSDSDSRIFTVQVTLLVKNPELSTEKAQKPVSGSSNDFPLPEIEILARYQYYNNHDDQSPDNVDYYYNSYDTGEDIDPPDDAYTLPSTIACFSCTLVQRDGHVQGMENCGDPFIRLDIPSVDCKGPCGPRSDYRIPDLRPSSRPGSASPGRRRYPTYCPHRCLKTELQNVDRPSATVASGRICDEIYAGCRSVVRCALVAPSSSPLVMRTKNGAGAL</sequence>
<gene>
    <name evidence="1" type="ORF">LSH36_780g02020</name>
</gene>
<dbReference type="Proteomes" id="UP001208570">
    <property type="component" value="Unassembled WGS sequence"/>
</dbReference>
<dbReference type="AlphaFoldDB" id="A0AAD9MU35"/>